<gene>
    <name evidence="1" type="ORF">CO146_01940</name>
</gene>
<organism evidence="1 2">
    <name type="scientific">Candidatus Nealsonbacteria bacterium CG_4_9_14_3_um_filter_37_29</name>
    <dbReference type="NCBI Taxonomy" id="1974696"/>
    <lineage>
        <taxon>Bacteria</taxon>
        <taxon>Candidatus Nealsoniibacteriota</taxon>
    </lineage>
</organism>
<name>A0A2M7Z344_9BACT</name>
<evidence type="ECO:0000313" key="1">
    <source>
        <dbReference type="EMBL" id="PJA83026.1"/>
    </source>
</evidence>
<evidence type="ECO:0000313" key="2">
    <source>
        <dbReference type="Proteomes" id="UP000230178"/>
    </source>
</evidence>
<dbReference type="EMBL" id="PFVS01000077">
    <property type="protein sequence ID" value="PJA83026.1"/>
    <property type="molecule type" value="Genomic_DNA"/>
</dbReference>
<comment type="caution">
    <text evidence="1">The sequence shown here is derived from an EMBL/GenBank/DDBJ whole genome shotgun (WGS) entry which is preliminary data.</text>
</comment>
<accession>A0A2M7Z344</accession>
<protein>
    <submittedName>
        <fullName evidence="1">Uncharacterized protein</fullName>
    </submittedName>
</protein>
<dbReference type="AlphaFoldDB" id="A0A2M7Z344"/>
<proteinExistence type="predicted"/>
<reference evidence="2" key="1">
    <citation type="submission" date="2017-09" db="EMBL/GenBank/DDBJ databases">
        <title>Depth-based differentiation of microbial function through sediment-hosted aquifers and enrichment of novel symbionts in the deep terrestrial subsurface.</title>
        <authorList>
            <person name="Probst A.J."/>
            <person name="Ladd B."/>
            <person name="Jarett J.K."/>
            <person name="Geller-Mcgrath D.E."/>
            <person name="Sieber C.M.K."/>
            <person name="Emerson J.B."/>
            <person name="Anantharaman K."/>
            <person name="Thomas B.C."/>
            <person name="Malmstrom R."/>
            <person name="Stieglmeier M."/>
            <person name="Klingl A."/>
            <person name="Woyke T."/>
            <person name="Ryan C.M."/>
            <person name="Banfield J.F."/>
        </authorList>
    </citation>
    <scope>NUCLEOTIDE SEQUENCE [LARGE SCALE GENOMIC DNA]</scope>
</reference>
<dbReference type="Proteomes" id="UP000230178">
    <property type="component" value="Unassembled WGS sequence"/>
</dbReference>
<sequence>VENHFNPAQLRATQKKDLELLKKEAKINHFEVRII</sequence>
<feature type="non-terminal residue" evidence="1">
    <location>
        <position position="1"/>
    </location>
</feature>